<keyword evidence="1" id="KW-1133">Transmembrane helix</keyword>
<accession>A0AAJ1TJZ8</accession>
<comment type="caution">
    <text evidence="2">The sequence shown here is derived from an EMBL/GenBank/DDBJ whole genome shotgun (WGS) entry which is preliminary data.</text>
</comment>
<feature type="transmembrane region" description="Helical" evidence="1">
    <location>
        <begin position="103"/>
        <end position="125"/>
    </location>
</feature>
<keyword evidence="3" id="KW-1185">Reference proteome</keyword>
<gene>
    <name evidence="2" type="ORF">J2Z48_001627</name>
</gene>
<protein>
    <submittedName>
        <fullName evidence="2">ABC-type sulfate transport system permease subunit</fullName>
    </submittedName>
</protein>
<feature type="transmembrane region" description="Helical" evidence="1">
    <location>
        <begin position="45"/>
        <end position="69"/>
    </location>
</feature>
<evidence type="ECO:0000313" key="2">
    <source>
        <dbReference type="EMBL" id="MDQ0417454.1"/>
    </source>
</evidence>
<name>A0AAJ1TJZ8_9BACL</name>
<feature type="transmembrane region" description="Helical" evidence="1">
    <location>
        <begin position="81"/>
        <end position="97"/>
    </location>
</feature>
<keyword evidence="1" id="KW-0812">Transmembrane</keyword>
<dbReference type="Proteomes" id="UP001238450">
    <property type="component" value="Unassembled WGS sequence"/>
</dbReference>
<keyword evidence="1" id="KW-0472">Membrane</keyword>
<organism evidence="2 3">
    <name type="scientific">Croceifilum oryzae</name>
    <dbReference type="NCBI Taxonomy" id="1553429"/>
    <lineage>
        <taxon>Bacteria</taxon>
        <taxon>Bacillati</taxon>
        <taxon>Bacillota</taxon>
        <taxon>Bacilli</taxon>
        <taxon>Bacillales</taxon>
        <taxon>Thermoactinomycetaceae</taxon>
        <taxon>Croceifilum</taxon>
    </lineage>
</organism>
<evidence type="ECO:0000313" key="3">
    <source>
        <dbReference type="Proteomes" id="UP001238450"/>
    </source>
</evidence>
<proteinExistence type="predicted"/>
<sequence length="161" mass="18562">MTTLLKKIMSALLSSSWAILIVPIVEVLSRNNGKFPFDTLGTMFSLGFLVLVIVTPVTFIFGILASWIIDITTRKWANRPFFRLMGYLLFATLSGIATNDDQFLFLCYVSGFTVSILFFISNEFLSQKKNWPPSTQVWLILLIPYLFLFSLFLCHYFRILY</sequence>
<evidence type="ECO:0000256" key="1">
    <source>
        <dbReference type="SAM" id="Phobius"/>
    </source>
</evidence>
<dbReference type="EMBL" id="JAUSUV010000006">
    <property type="protein sequence ID" value="MDQ0417454.1"/>
    <property type="molecule type" value="Genomic_DNA"/>
</dbReference>
<dbReference type="AlphaFoldDB" id="A0AAJ1TJZ8"/>
<feature type="transmembrane region" description="Helical" evidence="1">
    <location>
        <begin position="137"/>
        <end position="159"/>
    </location>
</feature>
<reference evidence="2 3" key="1">
    <citation type="submission" date="2023-07" db="EMBL/GenBank/DDBJ databases">
        <title>Genomic Encyclopedia of Type Strains, Phase IV (KMG-IV): sequencing the most valuable type-strain genomes for metagenomic binning, comparative biology and taxonomic classification.</title>
        <authorList>
            <person name="Goeker M."/>
        </authorList>
    </citation>
    <scope>NUCLEOTIDE SEQUENCE [LARGE SCALE GENOMIC DNA]</scope>
    <source>
        <strain evidence="2 3">DSM 46876</strain>
    </source>
</reference>